<dbReference type="PANTHER" id="PTHR30595:SF6">
    <property type="entry name" value="SCHLAFEN ALBA-2 DOMAIN-CONTAINING PROTEIN"/>
    <property type="match status" value="1"/>
</dbReference>
<dbReference type="InterPro" id="IPR038475">
    <property type="entry name" value="RecG_C_sf"/>
</dbReference>
<organism evidence="2">
    <name type="scientific">Synechococcus elongatus PCC 11802</name>
    <dbReference type="NCBI Taxonomy" id="2283154"/>
    <lineage>
        <taxon>Bacteria</taxon>
        <taxon>Bacillati</taxon>
        <taxon>Cyanobacteriota</taxon>
        <taxon>Cyanophyceae</taxon>
        <taxon>Synechococcales</taxon>
        <taxon>Synechococcaceae</taxon>
        <taxon>Synechococcus</taxon>
    </lineage>
</organism>
<dbReference type="Pfam" id="PF13749">
    <property type="entry name" value="HATPase_c_4"/>
    <property type="match status" value="1"/>
</dbReference>
<accession>A0AAT9JWS9</accession>
<dbReference type="RefSeq" id="WP_208677310.1">
    <property type="nucleotide sequence ID" value="NZ_CP034671.2"/>
</dbReference>
<dbReference type="EMBL" id="CP034671">
    <property type="protein sequence ID" value="QFZ91773.2"/>
    <property type="molecule type" value="Genomic_DNA"/>
</dbReference>
<dbReference type="InterPro" id="IPR038461">
    <property type="entry name" value="Schlafen_AlbA_2_dom_sf"/>
</dbReference>
<gene>
    <name evidence="2" type="ORF">EKO22_04660</name>
</gene>
<protein>
    <submittedName>
        <fullName evidence="2">RNA-binding domain-containing protein</fullName>
    </submittedName>
</protein>
<reference evidence="2" key="1">
    <citation type="submission" date="2024-01" db="EMBL/GenBank/DDBJ databases">
        <title>Synechococcus elongatus PCC 11802, a close yet different native of Synechococcus elongatus PCC 11801.</title>
        <authorList>
            <person name="Jaiswal D."/>
            <person name="Sengupta A."/>
            <person name="Sengupta S."/>
            <person name="Pakrasi H.B."/>
            <person name="Wangikar P."/>
        </authorList>
    </citation>
    <scope>NUCLEOTIDE SEQUENCE</scope>
    <source>
        <strain evidence="2">PCC 11802</strain>
    </source>
</reference>
<evidence type="ECO:0000313" key="2">
    <source>
        <dbReference type="EMBL" id="QFZ91773.2"/>
    </source>
</evidence>
<sequence length="570" mass="65264">MDKKVMRIKDQDSIRDIIAACKLTPSEELESEEVEFKEYRDIQALHNDKDLAEEASALANLRGGIIIIGIKDSSNVIQKNWLSQLVGFEKGDAIEIEQRLKGKLKPSLELCAEYLDFEDKFYLIIHIPHRRDSLITTSSGKVCIRDGRSSRPMEPDEVRQAVNNLQNYDWSADLLDLNAIDSLDPIALDEAYEDYCSRKKYTVESQPDKAAFLEAIGATSNGTLTKAGLLFLGESNLIKKWLGAYEYRFSCKTRAGKLLLNEVWEECIWKSIRLSKQYFSVCNMTQEIFFKSKVYKVPILDDLAFHEAFINSIVHRDYSIDGMISVDFDLTKMTITNPGNFYGGVTSENIVLHQPRHRNKALAKLMMQFQLVDRAGMGVKRMGLGSLIYGREFPKFGESFNCVEVSMQAESVLPGIFVLVQDNPDNYGLIDLILVNSLYRKGVISVGEAQKRIRHLSTNPWKSLKESVERIEQIEFCGSKEGVYVRVNPKWNDFFDIRKIFSVTTTSTKHVKLYDYLMEFKEASNDDITTLLEHKTSTHTSKFLRDAKYVYRVGRSRNSRWLIKKDGAEK</sequence>
<proteinExistence type="predicted"/>
<dbReference type="AlphaFoldDB" id="A0AAT9JWS9"/>
<dbReference type="Gene3D" id="3.30.950.30">
    <property type="entry name" value="Schlafen, AAA domain"/>
    <property type="match status" value="1"/>
</dbReference>
<dbReference type="Pfam" id="PF04326">
    <property type="entry name" value="SLFN_AlbA_2"/>
    <property type="match status" value="1"/>
</dbReference>
<dbReference type="InterPro" id="IPR007421">
    <property type="entry name" value="Schlafen_AlbA_2_dom"/>
</dbReference>
<feature type="domain" description="Schlafen AlbA-2" evidence="1">
    <location>
        <begin position="30"/>
        <end position="154"/>
    </location>
</feature>
<dbReference type="PANTHER" id="PTHR30595">
    <property type="entry name" value="GLPR-RELATED TRANSCRIPTIONAL REPRESSOR"/>
    <property type="match status" value="1"/>
</dbReference>
<evidence type="ECO:0000259" key="1">
    <source>
        <dbReference type="Pfam" id="PF04326"/>
    </source>
</evidence>
<dbReference type="Gene3D" id="3.30.565.60">
    <property type="match status" value="1"/>
</dbReference>
<name>A0AAT9JWS9_SYNEL</name>